<protein>
    <submittedName>
        <fullName evidence="2">Uncharacterized protein</fullName>
    </submittedName>
</protein>
<dbReference type="PANTHER" id="PTHR35587">
    <property type="entry name" value="EXPRESSED PROTEIN"/>
    <property type="match status" value="1"/>
</dbReference>
<dbReference type="AlphaFoldDB" id="A0A4U6X7B6"/>
<feature type="compositionally biased region" description="Low complexity" evidence="1">
    <location>
        <begin position="111"/>
        <end position="131"/>
    </location>
</feature>
<feature type="region of interest" description="Disordered" evidence="1">
    <location>
        <begin position="1"/>
        <end position="133"/>
    </location>
</feature>
<name>A0A4U6X7B6_9PEZI</name>
<dbReference type="EMBL" id="PJEX01000359">
    <property type="protein sequence ID" value="TKW50809.1"/>
    <property type="molecule type" value="Genomic_DNA"/>
</dbReference>
<feature type="compositionally biased region" description="Low complexity" evidence="1">
    <location>
        <begin position="1"/>
        <end position="20"/>
    </location>
</feature>
<evidence type="ECO:0000313" key="2">
    <source>
        <dbReference type="EMBL" id="TKW50809.1"/>
    </source>
</evidence>
<proteinExistence type="predicted"/>
<dbReference type="PANTHER" id="PTHR35587:SF3">
    <property type="entry name" value="EXPRESSED PROTEIN"/>
    <property type="match status" value="1"/>
</dbReference>
<dbReference type="Proteomes" id="UP000310108">
    <property type="component" value="Unassembled WGS sequence"/>
</dbReference>
<feature type="compositionally biased region" description="Basic and acidic residues" evidence="1">
    <location>
        <begin position="21"/>
        <end position="60"/>
    </location>
</feature>
<accession>A0A4U6X7B6</accession>
<evidence type="ECO:0000256" key="1">
    <source>
        <dbReference type="SAM" id="MobiDB-lite"/>
    </source>
</evidence>
<comment type="caution">
    <text evidence="2">The sequence shown here is derived from an EMBL/GenBank/DDBJ whole genome shotgun (WGS) entry which is preliminary data.</text>
</comment>
<gene>
    <name evidence="2" type="ORF">CTA1_5303</name>
</gene>
<reference evidence="2 3" key="1">
    <citation type="journal article" date="2019" name="PLoS ONE">
        <title>Comparative genome analysis indicates high evolutionary potential of pathogenicity genes in Colletotrichum tanaceti.</title>
        <authorList>
            <person name="Lelwala R.V."/>
            <person name="Korhonen P.K."/>
            <person name="Young N.D."/>
            <person name="Scott J.B."/>
            <person name="Ades P.A."/>
            <person name="Gasser R.B."/>
            <person name="Taylor P.W.J."/>
        </authorList>
    </citation>
    <scope>NUCLEOTIDE SEQUENCE [LARGE SCALE GENOMIC DNA]</scope>
    <source>
        <strain evidence="2">BRIP57314</strain>
    </source>
</reference>
<keyword evidence="3" id="KW-1185">Reference proteome</keyword>
<organism evidence="2 3">
    <name type="scientific">Colletotrichum tanaceti</name>
    <dbReference type="NCBI Taxonomy" id="1306861"/>
    <lineage>
        <taxon>Eukaryota</taxon>
        <taxon>Fungi</taxon>
        <taxon>Dikarya</taxon>
        <taxon>Ascomycota</taxon>
        <taxon>Pezizomycotina</taxon>
        <taxon>Sordariomycetes</taxon>
        <taxon>Hypocreomycetidae</taxon>
        <taxon>Glomerellales</taxon>
        <taxon>Glomerellaceae</taxon>
        <taxon>Colletotrichum</taxon>
        <taxon>Colletotrichum destructivum species complex</taxon>
    </lineage>
</organism>
<sequence>MATQATEATAHATPPHSAPQSEREHSGHITNDDGRAQKTEKQSRRPPKTRTERRTEERAPPLRLDNSPVSGVDATRQDSSKRLARRPRRTAAAAAAAQDGDQGGSSRASRPQNGQQAQPQGQQVQSKGKGAPSLRLDLNLDIEITLKAKIKGSIELSIL</sequence>
<evidence type="ECO:0000313" key="3">
    <source>
        <dbReference type="Proteomes" id="UP000310108"/>
    </source>
</evidence>